<dbReference type="NCBIfam" id="NF001860">
    <property type="entry name" value="PRK00595.1"/>
    <property type="match status" value="1"/>
</dbReference>
<evidence type="ECO:0000256" key="2">
    <source>
        <dbReference type="ARBA" id="ARBA00022980"/>
    </source>
</evidence>
<dbReference type="Pfam" id="PF00471">
    <property type="entry name" value="Ribosomal_L33"/>
    <property type="match status" value="1"/>
</dbReference>
<dbReference type="GO" id="GO:0006412">
    <property type="term" value="P:translation"/>
    <property type="evidence" value="ECO:0007669"/>
    <property type="project" value="UniProtKB-UniRule"/>
</dbReference>
<evidence type="ECO:0000313" key="7">
    <source>
        <dbReference type="Proteomes" id="UP000265540"/>
    </source>
</evidence>
<dbReference type="InterPro" id="IPR038584">
    <property type="entry name" value="Ribosomal_bL33_sf"/>
</dbReference>
<dbReference type="GO" id="GO:0003735">
    <property type="term" value="F:structural constituent of ribosome"/>
    <property type="evidence" value="ECO:0007669"/>
    <property type="project" value="InterPro"/>
</dbReference>
<dbReference type="HAMAP" id="MF_00294">
    <property type="entry name" value="Ribosomal_bL33"/>
    <property type="match status" value="1"/>
</dbReference>
<sequence length="58" mass="6863">MAKKKGNRNLIGLECTETGMRSYVTQKNKVNTTEKLQIKKYNPKLKRHTIHKEVQRLH</sequence>
<dbReference type="NCBIfam" id="TIGR01023">
    <property type="entry name" value="rpmG_bact"/>
    <property type="match status" value="1"/>
</dbReference>
<dbReference type="GO" id="GO:0005737">
    <property type="term" value="C:cytoplasm"/>
    <property type="evidence" value="ECO:0007669"/>
    <property type="project" value="UniProtKB-ARBA"/>
</dbReference>
<gene>
    <name evidence="5 6" type="primary">rpmG</name>
    <name evidence="6" type="ORF">C4561_05090</name>
</gene>
<evidence type="ECO:0000256" key="1">
    <source>
        <dbReference type="ARBA" id="ARBA00007596"/>
    </source>
</evidence>
<name>A0A3A4ZAZ8_UNCKA</name>
<dbReference type="Gene3D" id="2.20.28.120">
    <property type="entry name" value="Ribosomal protein L33"/>
    <property type="match status" value="1"/>
</dbReference>
<dbReference type="GO" id="GO:0005840">
    <property type="term" value="C:ribosome"/>
    <property type="evidence" value="ECO:0007669"/>
    <property type="project" value="UniProtKB-KW"/>
</dbReference>
<proteinExistence type="inferred from homology"/>
<dbReference type="PANTHER" id="PTHR43168">
    <property type="entry name" value="50S RIBOSOMAL PROTEIN L33, CHLOROPLASTIC"/>
    <property type="match status" value="1"/>
</dbReference>
<evidence type="ECO:0000256" key="4">
    <source>
        <dbReference type="ARBA" id="ARBA00035176"/>
    </source>
</evidence>
<dbReference type="EMBL" id="QZJF01000021">
    <property type="protein sequence ID" value="RJR26494.1"/>
    <property type="molecule type" value="Genomic_DNA"/>
</dbReference>
<comment type="caution">
    <text evidence="6">The sequence shown here is derived from an EMBL/GenBank/DDBJ whole genome shotgun (WGS) entry which is preliminary data.</text>
</comment>
<evidence type="ECO:0000256" key="5">
    <source>
        <dbReference type="HAMAP-Rule" id="MF_00294"/>
    </source>
</evidence>
<comment type="similarity">
    <text evidence="1 5">Belongs to the bacterial ribosomal protein bL33 family.</text>
</comment>
<dbReference type="Proteomes" id="UP000265540">
    <property type="component" value="Unassembled WGS sequence"/>
</dbReference>
<dbReference type="InterPro" id="IPR001705">
    <property type="entry name" value="Ribosomal_bL33"/>
</dbReference>
<dbReference type="InterPro" id="IPR011332">
    <property type="entry name" value="Ribosomal_zn-bd"/>
</dbReference>
<dbReference type="NCBIfam" id="NF001764">
    <property type="entry name" value="PRK00504.1"/>
    <property type="match status" value="1"/>
</dbReference>
<evidence type="ECO:0000313" key="6">
    <source>
        <dbReference type="EMBL" id="RJR26494.1"/>
    </source>
</evidence>
<dbReference type="AlphaFoldDB" id="A0A3A4ZAZ8"/>
<protein>
    <recommendedName>
        <fullName evidence="4 5">Large ribosomal subunit protein bL33</fullName>
    </recommendedName>
</protein>
<keyword evidence="3 5" id="KW-0687">Ribonucleoprotein</keyword>
<dbReference type="PANTHER" id="PTHR43168:SF2">
    <property type="entry name" value="LARGE RIBOSOMAL SUBUNIT PROTEIN BL33C"/>
    <property type="match status" value="1"/>
</dbReference>
<dbReference type="SUPFAM" id="SSF57829">
    <property type="entry name" value="Zn-binding ribosomal proteins"/>
    <property type="match status" value="1"/>
</dbReference>
<reference evidence="6 7" key="1">
    <citation type="journal article" date="2017" name="ISME J.">
        <title>Energy and carbon metabolisms in a deep terrestrial subsurface fluid microbial community.</title>
        <authorList>
            <person name="Momper L."/>
            <person name="Jungbluth S.P."/>
            <person name="Lee M.D."/>
            <person name="Amend J.P."/>
        </authorList>
    </citation>
    <scope>NUCLEOTIDE SEQUENCE [LARGE SCALE GENOMIC DNA]</scope>
    <source>
        <strain evidence="6">SURF_46</strain>
    </source>
</reference>
<keyword evidence="2 5" id="KW-0689">Ribosomal protein</keyword>
<evidence type="ECO:0000256" key="3">
    <source>
        <dbReference type="ARBA" id="ARBA00023274"/>
    </source>
</evidence>
<accession>A0A3A4ZAZ8</accession>
<dbReference type="GO" id="GO:1990904">
    <property type="term" value="C:ribonucleoprotein complex"/>
    <property type="evidence" value="ECO:0007669"/>
    <property type="project" value="UniProtKB-KW"/>
</dbReference>
<organism evidence="6 7">
    <name type="scientific">candidate division WWE3 bacterium</name>
    <dbReference type="NCBI Taxonomy" id="2053526"/>
    <lineage>
        <taxon>Bacteria</taxon>
        <taxon>Katanobacteria</taxon>
    </lineage>
</organism>